<organism evidence="2 3">
    <name type="scientific">Streptomyces lannensis</name>
    <dbReference type="NCBI Taxonomy" id="766498"/>
    <lineage>
        <taxon>Bacteria</taxon>
        <taxon>Bacillati</taxon>
        <taxon>Actinomycetota</taxon>
        <taxon>Actinomycetes</taxon>
        <taxon>Kitasatosporales</taxon>
        <taxon>Streptomycetaceae</taxon>
        <taxon>Streptomyces</taxon>
    </lineage>
</organism>
<gene>
    <name evidence="2" type="ORF">GCM10022207_28220</name>
</gene>
<evidence type="ECO:0008006" key="4">
    <source>
        <dbReference type="Google" id="ProtNLM"/>
    </source>
</evidence>
<feature type="signal peptide" evidence="1">
    <location>
        <begin position="1"/>
        <end position="20"/>
    </location>
</feature>
<reference evidence="3" key="1">
    <citation type="journal article" date="2019" name="Int. J. Syst. Evol. Microbiol.">
        <title>The Global Catalogue of Microorganisms (GCM) 10K type strain sequencing project: providing services to taxonomists for standard genome sequencing and annotation.</title>
        <authorList>
            <consortium name="The Broad Institute Genomics Platform"/>
            <consortium name="The Broad Institute Genome Sequencing Center for Infectious Disease"/>
            <person name="Wu L."/>
            <person name="Ma J."/>
        </authorList>
    </citation>
    <scope>NUCLEOTIDE SEQUENCE [LARGE SCALE GENOMIC DNA]</scope>
    <source>
        <strain evidence="3">JCM 16578</strain>
    </source>
</reference>
<keyword evidence="1" id="KW-0732">Signal</keyword>
<evidence type="ECO:0000313" key="3">
    <source>
        <dbReference type="Proteomes" id="UP001501563"/>
    </source>
</evidence>
<evidence type="ECO:0000313" key="2">
    <source>
        <dbReference type="EMBL" id="GAA3862775.1"/>
    </source>
</evidence>
<keyword evidence="3" id="KW-1185">Reference proteome</keyword>
<dbReference type="EMBL" id="BAAAZA010000006">
    <property type="protein sequence ID" value="GAA3862775.1"/>
    <property type="molecule type" value="Genomic_DNA"/>
</dbReference>
<feature type="chain" id="PRO_5046771276" description="Lipoprotein" evidence="1">
    <location>
        <begin position="21"/>
        <end position="130"/>
    </location>
</feature>
<protein>
    <recommendedName>
        <fullName evidence="4">Lipoprotein</fullName>
    </recommendedName>
</protein>
<sequence>MFAWAAMSSLCACAAFVSFALTVSGEQPTLARSALTSSTTRATSPDAGAPAAGAEAVAVGVPGVLRGVAGAEAEGETGVFGVSRGAAVLGRGAVVFAGVDGEAAFRVLAEGAGVLDAATVGVLCPSAFQL</sequence>
<proteinExistence type="predicted"/>
<comment type="caution">
    <text evidence="2">The sequence shown here is derived from an EMBL/GenBank/DDBJ whole genome shotgun (WGS) entry which is preliminary data.</text>
</comment>
<name>A0ABP7K1J5_9ACTN</name>
<dbReference type="Proteomes" id="UP001501563">
    <property type="component" value="Unassembled WGS sequence"/>
</dbReference>
<accession>A0ABP7K1J5</accession>
<evidence type="ECO:0000256" key="1">
    <source>
        <dbReference type="SAM" id="SignalP"/>
    </source>
</evidence>